<reference evidence="3" key="1">
    <citation type="submission" date="2020-03" db="EMBL/GenBank/DDBJ databases">
        <authorList>
            <person name="Chebbi M.A."/>
            <person name="Drezen J.M."/>
        </authorList>
    </citation>
    <scope>NUCLEOTIDE SEQUENCE</scope>
    <source>
        <tissue evidence="3">Whole body</tissue>
    </source>
</reference>
<dbReference type="SMART" id="SM00369">
    <property type="entry name" value="LRR_TYP"/>
    <property type="match status" value="5"/>
</dbReference>
<organism evidence="3 4">
    <name type="scientific">Cotesia typhae</name>
    <dbReference type="NCBI Taxonomy" id="2053667"/>
    <lineage>
        <taxon>Eukaryota</taxon>
        <taxon>Metazoa</taxon>
        <taxon>Ecdysozoa</taxon>
        <taxon>Arthropoda</taxon>
        <taxon>Hexapoda</taxon>
        <taxon>Insecta</taxon>
        <taxon>Pterygota</taxon>
        <taxon>Neoptera</taxon>
        <taxon>Endopterygota</taxon>
        <taxon>Hymenoptera</taxon>
        <taxon>Apocrita</taxon>
        <taxon>Ichneumonoidea</taxon>
        <taxon>Braconidae</taxon>
        <taxon>Microgastrinae</taxon>
        <taxon>Cotesia</taxon>
    </lineage>
</organism>
<dbReference type="InterPro" id="IPR050216">
    <property type="entry name" value="LRR_domain-containing"/>
</dbReference>
<protein>
    <submittedName>
        <fullName evidence="3">Uncharacterized protein</fullName>
    </submittedName>
</protein>
<dbReference type="AlphaFoldDB" id="A0A8J5UQL1"/>
<gene>
    <name evidence="3" type="ORF">G9C98_004702</name>
</gene>
<dbReference type="InterPro" id="IPR001611">
    <property type="entry name" value="Leu-rich_rpt"/>
</dbReference>
<evidence type="ECO:0000313" key="4">
    <source>
        <dbReference type="Proteomes" id="UP000729913"/>
    </source>
</evidence>
<dbReference type="EMBL" id="JAAOIC020000049">
    <property type="protein sequence ID" value="KAG8036122.1"/>
    <property type="molecule type" value="Genomic_DNA"/>
</dbReference>
<dbReference type="Pfam" id="PF13855">
    <property type="entry name" value="LRR_8"/>
    <property type="match status" value="1"/>
</dbReference>
<evidence type="ECO:0000256" key="1">
    <source>
        <dbReference type="ARBA" id="ARBA00022614"/>
    </source>
</evidence>
<dbReference type="GO" id="GO:0005737">
    <property type="term" value="C:cytoplasm"/>
    <property type="evidence" value="ECO:0007669"/>
    <property type="project" value="TreeGrafter"/>
</dbReference>
<dbReference type="InterPro" id="IPR003591">
    <property type="entry name" value="Leu-rich_rpt_typical-subtyp"/>
</dbReference>
<keyword evidence="2" id="KW-0677">Repeat</keyword>
<dbReference type="Proteomes" id="UP000729913">
    <property type="component" value="Unassembled WGS sequence"/>
</dbReference>
<comment type="caution">
    <text evidence="3">The sequence shown here is derived from an EMBL/GenBank/DDBJ whole genome shotgun (WGS) entry which is preliminary data.</text>
</comment>
<keyword evidence="1" id="KW-0433">Leucine-rich repeat</keyword>
<accession>A0A8J5UQL1</accession>
<keyword evidence="4" id="KW-1185">Reference proteome</keyword>
<sequence length="373" mass="42993">MEELIEEIKSKKILHWNYRGFEELPSVLEHHGHEVCEIYLKENKLTCLPPWICDFSNITNLYLSGNKLGKFPEELSRMNQLLVIDLCDNNIEVLPHSIQNLSSLRQLLLDDNYLNQLPAELLKLECLEILSLSRNNFITLPEWLGSLKKLDKLIVDNNNLEEIPNRLTLACSLTAISVKSNRLRYLPLNSFISPVNITFDCNPNVNYLSYPILCQLLELGWEDGKNCLINGCKLAMSVNKNIKLLVNLCGIKTDIIELPRQLFQVFGVDVKVPVSLWELSLRNLYKNKEDDFFDKYHTLKHDIFYNLLSNGPISICLNSHCQEPIFTEAWIVIGKSEECVFLVITLFCSQNCASIFDFQSHGIETLSWDYYNG</sequence>
<dbReference type="PANTHER" id="PTHR48051:SF36">
    <property type="entry name" value="CASPASE FAMILY P20 DOMAIN-CONTAINING PROTEIN"/>
    <property type="match status" value="1"/>
</dbReference>
<name>A0A8J5UQL1_9HYME</name>
<dbReference type="PANTHER" id="PTHR48051">
    <property type="match status" value="1"/>
</dbReference>
<reference evidence="3" key="2">
    <citation type="submission" date="2021-04" db="EMBL/GenBank/DDBJ databases">
        <title>Genome-wide patterns of bracovirus chromosomal integration into multiple host tissues during parasitism.</title>
        <authorList>
            <person name="Chebbi M.A.C."/>
        </authorList>
    </citation>
    <scope>NUCLEOTIDE SEQUENCE</scope>
    <source>
        <tissue evidence="3">Whole body</tissue>
    </source>
</reference>
<dbReference type="OrthoDB" id="2021138at2759"/>
<evidence type="ECO:0000256" key="2">
    <source>
        <dbReference type="ARBA" id="ARBA00022737"/>
    </source>
</evidence>
<proteinExistence type="predicted"/>
<evidence type="ECO:0000313" key="3">
    <source>
        <dbReference type="EMBL" id="KAG8036122.1"/>
    </source>
</evidence>
<dbReference type="Pfam" id="PF00560">
    <property type="entry name" value="LRR_1"/>
    <property type="match status" value="1"/>
</dbReference>